<keyword evidence="1" id="KW-1133">Transmembrane helix</keyword>
<comment type="caution">
    <text evidence="3">The sequence shown here is derived from an EMBL/GenBank/DDBJ whole genome shotgun (WGS) entry which is preliminary data.</text>
</comment>
<evidence type="ECO:0000313" key="4">
    <source>
        <dbReference type="Proteomes" id="UP001597342"/>
    </source>
</evidence>
<feature type="transmembrane region" description="Helical" evidence="1">
    <location>
        <begin position="18"/>
        <end position="41"/>
    </location>
</feature>
<feature type="transmembrane region" description="Helical" evidence="1">
    <location>
        <begin position="105"/>
        <end position="125"/>
    </location>
</feature>
<feature type="domain" description="EamA" evidence="2">
    <location>
        <begin position="133"/>
        <end position="262"/>
    </location>
</feature>
<protein>
    <submittedName>
        <fullName evidence="3">DMT family transporter</fullName>
    </submittedName>
</protein>
<proteinExistence type="predicted"/>
<keyword evidence="1" id="KW-0812">Transmembrane</keyword>
<dbReference type="SUPFAM" id="SSF103481">
    <property type="entry name" value="Multidrug resistance efflux transporter EmrE"/>
    <property type="match status" value="2"/>
</dbReference>
<feature type="transmembrane region" description="Helical" evidence="1">
    <location>
        <begin position="53"/>
        <end position="71"/>
    </location>
</feature>
<reference evidence="4" key="1">
    <citation type="journal article" date="2019" name="Int. J. Syst. Evol. Microbiol.">
        <title>The Global Catalogue of Microorganisms (GCM) 10K type strain sequencing project: providing services to taxonomists for standard genome sequencing and annotation.</title>
        <authorList>
            <consortium name="The Broad Institute Genomics Platform"/>
            <consortium name="The Broad Institute Genome Sequencing Center for Infectious Disease"/>
            <person name="Wu L."/>
            <person name="Ma J."/>
        </authorList>
    </citation>
    <scope>NUCLEOTIDE SEQUENCE [LARGE SCALE GENOMIC DNA]</scope>
    <source>
        <strain evidence="4">JCM 3389</strain>
    </source>
</reference>
<evidence type="ECO:0000259" key="2">
    <source>
        <dbReference type="Pfam" id="PF00892"/>
    </source>
</evidence>
<accession>A0ABW4XVM4</accession>
<feature type="transmembrane region" description="Helical" evidence="1">
    <location>
        <begin position="77"/>
        <end position="98"/>
    </location>
</feature>
<keyword evidence="4" id="KW-1185">Reference proteome</keyword>
<dbReference type="Proteomes" id="UP001597342">
    <property type="component" value="Unassembled WGS sequence"/>
</dbReference>
<feature type="domain" description="EamA" evidence="2">
    <location>
        <begin position="1"/>
        <end position="121"/>
    </location>
</feature>
<name>A0ABW4XVM4_9FLAO</name>
<gene>
    <name evidence="3" type="ORF">ACFSJE_02550</name>
</gene>
<feature type="transmembrane region" description="Helical" evidence="1">
    <location>
        <begin position="192"/>
        <end position="210"/>
    </location>
</feature>
<feature type="transmembrane region" description="Helical" evidence="1">
    <location>
        <begin position="131"/>
        <end position="151"/>
    </location>
</feature>
<dbReference type="PANTHER" id="PTHR22911:SF79">
    <property type="entry name" value="MOBA-LIKE NTP TRANSFERASE DOMAIN-CONTAINING PROTEIN"/>
    <property type="match status" value="1"/>
</dbReference>
<dbReference type="InterPro" id="IPR037185">
    <property type="entry name" value="EmrE-like"/>
</dbReference>
<dbReference type="EMBL" id="JBHUHU010000001">
    <property type="protein sequence ID" value="MFD2098636.1"/>
    <property type="molecule type" value="Genomic_DNA"/>
</dbReference>
<feature type="transmembrane region" description="Helical" evidence="1">
    <location>
        <begin position="247"/>
        <end position="266"/>
    </location>
</feature>
<feature type="transmembrane region" description="Helical" evidence="1">
    <location>
        <begin position="222"/>
        <end position="241"/>
    </location>
</feature>
<dbReference type="Pfam" id="PF00892">
    <property type="entry name" value="EamA"/>
    <property type="match status" value="2"/>
</dbReference>
<sequence length="275" mass="31002">MLFVSTSGALGRYIDMPVPIIICSRAIIAAVIIFLFCRYNGFELKIHNRDRKIIALSGLLLGLHWLTYFYALKLSNVAIGMISLFTYPVITTFLEPLLLKTKLRWIHLVLGVIVIVGILFLVPDFSFQNDYLIAIIFGIVSALFYSLRNILTKSKMKEYDSSVLMLYQLIITSIFLAPSYFLFDTNNFSDQISWIILLALLTTAIGHTWFVHSFKNFTVTSASIISSLQPVYGIIIGVIFLKEYPNVSTIIGGSLILCSVLIESIVSYKESVVER</sequence>
<dbReference type="PANTHER" id="PTHR22911">
    <property type="entry name" value="ACYL-MALONYL CONDENSING ENZYME-RELATED"/>
    <property type="match status" value="1"/>
</dbReference>
<evidence type="ECO:0000313" key="3">
    <source>
        <dbReference type="EMBL" id="MFD2098636.1"/>
    </source>
</evidence>
<organism evidence="3 4">
    <name type="scientific">Flagellimonas iocasae</name>
    <dbReference type="NCBI Taxonomy" id="2055905"/>
    <lineage>
        <taxon>Bacteria</taxon>
        <taxon>Pseudomonadati</taxon>
        <taxon>Bacteroidota</taxon>
        <taxon>Flavobacteriia</taxon>
        <taxon>Flavobacteriales</taxon>
        <taxon>Flavobacteriaceae</taxon>
        <taxon>Flagellimonas</taxon>
    </lineage>
</organism>
<evidence type="ECO:0000256" key="1">
    <source>
        <dbReference type="SAM" id="Phobius"/>
    </source>
</evidence>
<feature type="transmembrane region" description="Helical" evidence="1">
    <location>
        <begin position="163"/>
        <end position="180"/>
    </location>
</feature>
<dbReference type="InterPro" id="IPR000620">
    <property type="entry name" value="EamA_dom"/>
</dbReference>
<keyword evidence="1" id="KW-0472">Membrane</keyword>
<dbReference type="RefSeq" id="WP_379829410.1">
    <property type="nucleotide sequence ID" value="NZ_JBHUHU010000001.1"/>
</dbReference>